<dbReference type="InterPro" id="IPR007078">
    <property type="entry name" value="Haem_export_protD_CcmD"/>
</dbReference>
<evidence type="ECO:0000256" key="8">
    <source>
        <dbReference type="ARBA" id="ARBA00022692"/>
    </source>
</evidence>
<feature type="transmembrane region" description="Helical" evidence="12">
    <location>
        <begin position="6"/>
        <end position="24"/>
    </location>
</feature>
<dbReference type="EMBL" id="JBHTKN010000013">
    <property type="protein sequence ID" value="MFD1043680.1"/>
    <property type="molecule type" value="Genomic_DNA"/>
</dbReference>
<name>A0ABW3LYZ6_9GAMM</name>
<keyword evidence="7 12" id="KW-0997">Cell inner membrane</keyword>
<comment type="function">
    <text evidence="1 12">Required for the export of heme to the periplasm for the biogenesis of c-type cytochromes.</text>
</comment>
<comment type="subcellular location">
    <subcellularLocation>
        <location evidence="2 12">Cell inner membrane</location>
        <topology evidence="2 12">Single-pass membrane protein</topology>
    </subcellularLocation>
</comment>
<keyword evidence="9 12" id="KW-0201">Cytochrome c-type biogenesis</keyword>
<evidence type="ECO:0000256" key="11">
    <source>
        <dbReference type="ARBA" id="ARBA00023136"/>
    </source>
</evidence>
<evidence type="ECO:0000256" key="3">
    <source>
        <dbReference type="ARBA" id="ARBA00008741"/>
    </source>
</evidence>
<evidence type="ECO:0000256" key="2">
    <source>
        <dbReference type="ARBA" id="ARBA00004377"/>
    </source>
</evidence>
<evidence type="ECO:0000256" key="9">
    <source>
        <dbReference type="ARBA" id="ARBA00022748"/>
    </source>
</evidence>
<keyword evidence="10 12" id="KW-1133">Transmembrane helix</keyword>
<evidence type="ECO:0000256" key="12">
    <source>
        <dbReference type="RuleBase" id="RU363101"/>
    </source>
</evidence>
<keyword evidence="5 12" id="KW-0813">Transport</keyword>
<evidence type="ECO:0000256" key="7">
    <source>
        <dbReference type="ARBA" id="ARBA00022519"/>
    </source>
</evidence>
<evidence type="ECO:0000256" key="1">
    <source>
        <dbReference type="ARBA" id="ARBA00002442"/>
    </source>
</evidence>
<reference evidence="14" key="1">
    <citation type="journal article" date="2019" name="Int. J. Syst. Evol. Microbiol.">
        <title>The Global Catalogue of Microorganisms (GCM) 10K type strain sequencing project: providing services to taxonomists for standard genome sequencing and annotation.</title>
        <authorList>
            <consortium name="The Broad Institute Genomics Platform"/>
            <consortium name="The Broad Institute Genome Sequencing Center for Infectious Disease"/>
            <person name="Wu L."/>
            <person name="Ma J."/>
        </authorList>
    </citation>
    <scope>NUCLEOTIDE SEQUENCE [LARGE SCALE GENOMIC DNA]</scope>
    <source>
        <strain evidence="14">CCUG 55854</strain>
    </source>
</reference>
<evidence type="ECO:0000256" key="6">
    <source>
        <dbReference type="ARBA" id="ARBA00022475"/>
    </source>
</evidence>
<gene>
    <name evidence="13" type="primary">ccmD</name>
    <name evidence="13" type="ORF">ACFQ2N_15110</name>
</gene>
<dbReference type="RefSeq" id="WP_162375737.1">
    <property type="nucleotide sequence ID" value="NZ_JBHTKN010000013.1"/>
</dbReference>
<keyword evidence="11 12" id="KW-0472">Membrane</keyword>
<proteinExistence type="inferred from homology"/>
<dbReference type="Proteomes" id="UP001597033">
    <property type="component" value="Unassembled WGS sequence"/>
</dbReference>
<evidence type="ECO:0000313" key="14">
    <source>
        <dbReference type="Proteomes" id="UP001597033"/>
    </source>
</evidence>
<dbReference type="Pfam" id="PF04995">
    <property type="entry name" value="CcmD"/>
    <property type="match status" value="1"/>
</dbReference>
<sequence length="58" mass="6832">MSYLPYLVGAYAVFALVFLWDFLAPRLQLRRELRAVRLRARRERTPATRADPAAELKR</sequence>
<keyword evidence="8 12" id="KW-0812">Transmembrane</keyword>
<comment type="similarity">
    <text evidence="3 12">Belongs to the CcmD/CycX/HelD family.</text>
</comment>
<evidence type="ECO:0000256" key="5">
    <source>
        <dbReference type="ARBA" id="ARBA00022448"/>
    </source>
</evidence>
<organism evidence="13 14">
    <name type="scientific">Pseudoxanthomonas kaohsiungensis</name>
    <dbReference type="NCBI Taxonomy" id="283923"/>
    <lineage>
        <taxon>Bacteria</taxon>
        <taxon>Pseudomonadati</taxon>
        <taxon>Pseudomonadota</taxon>
        <taxon>Gammaproteobacteria</taxon>
        <taxon>Lysobacterales</taxon>
        <taxon>Lysobacteraceae</taxon>
        <taxon>Pseudoxanthomonas</taxon>
    </lineage>
</organism>
<comment type="caution">
    <text evidence="13">The sequence shown here is derived from an EMBL/GenBank/DDBJ whole genome shotgun (WGS) entry which is preliminary data.</text>
</comment>
<evidence type="ECO:0000313" key="13">
    <source>
        <dbReference type="EMBL" id="MFD1043680.1"/>
    </source>
</evidence>
<evidence type="ECO:0000256" key="4">
    <source>
        <dbReference type="ARBA" id="ARBA00016461"/>
    </source>
</evidence>
<keyword evidence="14" id="KW-1185">Reference proteome</keyword>
<evidence type="ECO:0000256" key="10">
    <source>
        <dbReference type="ARBA" id="ARBA00022989"/>
    </source>
</evidence>
<protein>
    <recommendedName>
        <fullName evidence="4 12">Heme exporter protein D</fullName>
    </recommendedName>
</protein>
<keyword evidence="6 12" id="KW-1003">Cell membrane</keyword>
<accession>A0ABW3LYZ6</accession>